<feature type="region of interest" description="Disordered" evidence="7">
    <location>
        <begin position="1"/>
        <end position="38"/>
    </location>
</feature>
<dbReference type="GO" id="GO:0016020">
    <property type="term" value="C:membrane"/>
    <property type="evidence" value="ECO:0007669"/>
    <property type="project" value="UniProtKB-SubCell"/>
</dbReference>
<name>A0A9J2Q9P4_ASCLU</name>
<dbReference type="InterPro" id="IPR020846">
    <property type="entry name" value="MFS_dom"/>
</dbReference>
<feature type="transmembrane region" description="Helical" evidence="8">
    <location>
        <begin position="60"/>
        <end position="85"/>
    </location>
</feature>
<dbReference type="WBParaSite" id="ALUE_0001900601-mRNA-1">
    <property type="protein sequence ID" value="ALUE_0001900601-mRNA-1"/>
    <property type="gene ID" value="ALUE_0001900601"/>
</dbReference>
<comment type="similarity">
    <text evidence="2">Belongs to the major facilitator superfamily.</text>
</comment>
<feature type="transmembrane region" description="Helical" evidence="8">
    <location>
        <begin position="208"/>
        <end position="229"/>
    </location>
</feature>
<feature type="transmembrane region" description="Helical" evidence="8">
    <location>
        <begin position="241"/>
        <end position="262"/>
    </location>
</feature>
<evidence type="ECO:0000256" key="6">
    <source>
        <dbReference type="ARBA" id="ARBA00023136"/>
    </source>
</evidence>
<comment type="subcellular location">
    <subcellularLocation>
        <location evidence="1">Membrane</location>
        <topology evidence="1">Multi-pass membrane protein</topology>
    </subcellularLocation>
</comment>
<organism evidence="10 11">
    <name type="scientific">Ascaris lumbricoides</name>
    <name type="common">Giant roundworm</name>
    <dbReference type="NCBI Taxonomy" id="6252"/>
    <lineage>
        <taxon>Eukaryota</taxon>
        <taxon>Metazoa</taxon>
        <taxon>Ecdysozoa</taxon>
        <taxon>Nematoda</taxon>
        <taxon>Chromadorea</taxon>
        <taxon>Rhabditida</taxon>
        <taxon>Spirurina</taxon>
        <taxon>Ascaridomorpha</taxon>
        <taxon>Ascaridoidea</taxon>
        <taxon>Ascarididae</taxon>
        <taxon>Ascaris</taxon>
    </lineage>
</organism>
<evidence type="ECO:0000313" key="10">
    <source>
        <dbReference type="Proteomes" id="UP000036681"/>
    </source>
</evidence>
<dbReference type="Gene3D" id="1.20.1250.20">
    <property type="entry name" value="MFS general substrate transporter like domains"/>
    <property type="match status" value="2"/>
</dbReference>
<evidence type="ECO:0000256" key="8">
    <source>
        <dbReference type="SAM" id="Phobius"/>
    </source>
</evidence>
<evidence type="ECO:0000256" key="1">
    <source>
        <dbReference type="ARBA" id="ARBA00004141"/>
    </source>
</evidence>
<evidence type="ECO:0000259" key="9">
    <source>
        <dbReference type="PROSITE" id="PS50850"/>
    </source>
</evidence>
<proteinExistence type="inferred from homology"/>
<dbReference type="SUPFAM" id="SSF103473">
    <property type="entry name" value="MFS general substrate transporter"/>
    <property type="match status" value="2"/>
</dbReference>
<dbReference type="AlphaFoldDB" id="A0A9J2Q9P4"/>
<feature type="transmembrane region" description="Helical" evidence="8">
    <location>
        <begin position="184"/>
        <end position="202"/>
    </location>
</feature>
<dbReference type="Pfam" id="PF00083">
    <property type="entry name" value="Sugar_tr"/>
    <property type="match status" value="1"/>
</dbReference>
<dbReference type="GO" id="GO:0022857">
    <property type="term" value="F:transmembrane transporter activity"/>
    <property type="evidence" value="ECO:0007669"/>
    <property type="project" value="InterPro"/>
</dbReference>
<evidence type="ECO:0000256" key="3">
    <source>
        <dbReference type="ARBA" id="ARBA00022448"/>
    </source>
</evidence>
<evidence type="ECO:0000256" key="5">
    <source>
        <dbReference type="ARBA" id="ARBA00022989"/>
    </source>
</evidence>
<sequence length="359" mass="40065">FKPSHHHEGSVKYEGLDGETVHISEPEDAQQPPSPEKKPISFTVDEAVELLGFGRFQIKLSFLTGLAWMADAMEMTILAIISPTLQCEWNISSMEQAMITTIVFSGMMLSSTFWGNICDRFGRKMMADAMEMTILAIISPTLQCEWNISSMEQAMITTIVFSGMMLSSTFWGNICDRFGRKMGLAYSALMTFSMGALSALAPNYYCLLVLRGLTGFGIGGAPQSVTLYAEFLPTAQRAKCVVLIEAFWAIGAAFEAILAFFVMHSMGWRYLLFFSSLPLLVFCISCIWLPESARYQMASGHVDLAYKTLAKVAYENRRILPPGELIDKSSVEGATQRGNVISLFVRELRITTLLLWFIW</sequence>
<feature type="domain" description="Major facilitator superfamily (MFS) profile" evidence="9">
    <location>
        <begin position="99"/>
        <end position="359"/>
    </location>
</feature>
<dbReference type="Proteomes" id="UP000036681">
    <property type="component" value="Unplaced"/>
</dbReference>
<dbReference type="PANTHER" id="PTHR23511">
    <property type="entry name" value="SYNAPTIC VESICLE GLYCOPROTEIN 2"/>
    <property type="match status" value="1"/>
</dbReference>
<keyword evidence="6 8" id="KW-0472">Membrane</keyword>
<keyword evidence="3" id="KW-0813">Transport</keyword>
<evidence type="ECO:0000256" key="4">
    <source>
        <dbReference type="ARBA" id="ARBA00022692"/>
    </source>
</evidence>
<evidence type="ECO:0000256" key="2">
    <source>
        <dbReference type="ARBA" id="ARBA00008335"/>
    </source>
</evidence>
<feature type="transmembrane region" description="Helical" evidence="8">
    <location>
        <begin position="97"/>
        <end position="117"/>
    </location>
</feature>
<keyword evidence="5 8" id="KW-1133">Transmembrane helix</keyword>
<dbReference type="PANTHER" id="PTHR23511:SF5">
    <property type="entry name" value="MAJOR FACILITATOR-TYPE TRANSPORTER HXNZ-RELATED"/>
    <property type="match status" value="1"/>
</dbReference>
<reference evidence="11" key="1">
    <citation type="submission" date="2023-03" db="UniProtKB">
        <authorList>
            <consortium name="WormBaseParasite"/>
        </authorList>
    </citation>
    <scope>IDENTIFICATION</scope>
</reference>
<accession>A0A9J2Q9P4</accession>
<evidence type="ECO:0000256" key="7">
    <source>
        <dbReference type="SAM" id="MobiDB-lite"/>
    </source>
</evidence>
<feature type="transmembrane region" description="Helical" evidence="8">
    <location>
        <begin position="268"/>
        <end position="289"/>
    </location>
</feature>
<keyword evidence="4 8" id="KW-0812">Transmembrane</keyword>
<feature type="compositionally biased region" description="Basic and acidic residues" evidence="7">
    <location>
        <begin position="1"/>
        <end position="25"/>
    </location>
</feature>
<dbReference type="InterPro" id="IPR005828">
    <property type="entry name" value="MFS_sugar_transport-like"/>
</dbReference>
<evidence type="ECO:0000313" key="11">
    <source>
        <dbReference type="WBParaSite" id="ALUE_0001900601-mRNA-1"/>
    </source>
</evidence>
<dbReference type="InterPro" id="IPR036259">
    <property type="entry name" value="MFS_trans_sf"/>
</dbReference>
<keyword evidence="10" id="KW-1185">Reference proteome</keyword>
<dbReference type="PROSITE" id="PS50850">
    <property type="entry name" value="MFS"/>
    <property type="match status" value="1"/>
</dbReference>
<protein>
    <submittedName>
        <fullName evidence="11">Major facilitator superfamily (MFS) profile domain-containing protein</fullName>
    </submittedName>
</protein>